<feature type="region of interest" description="Cytidylyltransferase" evidence="12">
    <location>
        <begin position="364"/>
        <end position="496"/>
    </location>
</feature>
<dbReference type="GO" id="GO:0005524">
    <property type="term" value="F:ATP binding"/>
    <property type="evidence" value="ECO:0007669"/>
    <property type="project" value="UniProtKB-UniRule"/>
</dbReference>
<dbReference type="PANTHER" id="PTHR46969">
    <property type="entry name" value="BIFUNCTIONAL PROTEIN HLDE"/>
    <property type="match status" value="1"/>
</dbReference>
<dbReference type="AlphaFoldDB" id="A0A9J7BWW3"/>
<evidence type="ECO:0000259" key="14">
    <source>
        <dbReference type="Pfam" id="PF00294"/>
    </source>
</evidence>
<dbReference type="Gene3D" id="3.40.50.620">
    <property type="entry name" value="HUPs"/>
    <property type="match status" value="1"/>
</dbReference>
<dbReference type="GO" id="GO:0005829">
    <property type="term" value="C:cytosol"/>
    <property type="evidence" value="ECO:0007669"/>
    <property type="project" value="TreeGrafter"/>
</dbReference>
<dbReference type="InterPro" id="IPR011914">
    <property type="entry name" value="RfaE_dom_II"/>
</dbReference>
<comment type="function">
    <text evidence="2 12">Catalyzes the ADP transfer from ATP to D-glycero-beta-D-manno-heptose 1-phosphate, yielding ADP-D-glycero-beta-D-manno-heptose.</text>
</comment>
<evidence type="ECO:0000256" key="12">
    <source>
        <dbReference type="HAMAP-Rule" id="MF_01603"/>
    </source>
</evidence>
<dbReference type="InterPro" id="IPR011611">
    <property type="entry name" value="PfkB_dom"/>
</dbReference>
<evidence type="ECO:0000256" key="6">
    <source>
        <dbReference type="ARBA" id="ARBA00022741"/>
    </source>
</evidence>
<evidence type="ECO:0000256" key="2">
    <source>
        <dbReference type="ARBA" id="ARBA00003753"/>
    </source>
</evidence>
<comment type="subunit">
    <text evidence="12">Homodimer.</text>
</comment>
<keyword evidence="17" id="KW-1185">Reference proteome</keyword>
<keyword evidence="8 12" id="KW-0067">ATP-binding</keyword>
<comment type="similarity">
    <text evidence="12">In the N-terminal section; belongs to the carbohydrate kinase PfkB family.</text>
</comment>
<evidence type="ECO:0000259" key="15">
    <source>
        <dbReference type="Pfam" id="PF01467"/>
    </source>
</evidence>
<dbReference type="EMBL" id="CP093313">
    <property type="protein sequence ID" value="UWZ85533.1"/>
    <property type="molecule type" value="Genomic_DNA"/>
</dbReference>
<sequence>MTISVSRASLREIAAKIEHDWPRKRVLVVGDVMLDRYIWGEVSRISPEAPIPVVQTTQETVQPGGAANVAMNIAKLGAAVTLVGFTGTDEDKELLLQSLRANDIEPHLVSCYGFPTISKTRVVCGRQQMIRFDRENLACRTEGDYERLLELAIGMLPTVDVVVLSDYAKGVLVPNICQAVIQEAKRLSIPVLVDPKADDFARYKGATTICPNLNELAAALHEESRDLDTLLDAAERMAEELELSHLTVTLGERGIAVVKRGAKLFAAANAKQVFDVSGAGDTVISVLALCMASNVGTEESMQLANSAAGVVVGKVGTAPIEKQELLNSLGPAVALNAESKLVPALDELVRRVDRWRANAERIVFTNGCFDLLHVGHIVLLEEARDHGERLIVAVNSDASVAALKGSNRPVVDERSRARILAALTSVDAVIVFDDATPLELILATRPDVIVKGGDYDESSVVGAGEAEMWGGKVVIVPIVEGHSTTGVIERLFAATD</sequence>
<comment type="similarity">
    <text evidence="12">In the C-terminal section; belongs to the cytidylyltransferase family.</text>
</comment>
<feature type="binding site" evidence="12">
    <location>
        <begin position="212"/>
        <end position="215"/>
    </location>
    <ligand>
        <name>ATP</name>
        <dbReference type="ChEBI" id="CHEBI:30616"/>
    </ligand>
</feature>
<evidence type="ECO:0000313" key="16">
    <source>
        <dbReference type="EMBL" id="UWZ85533.1"/>
    </source>
</evidence>
<comment type="pathway">
    <text evidence="3">Bacterial outer membrane biogenesis; LPS core biosynthesis.</text>
</comment>
<dbReference type="Pfam" id="PF01467">
    <property type="entry name" value="CTP_transf_like"/>
    <property type="match status" value="1"/>
</dbReference>
<accession>A0A9J7BWW3</accession>
<evidence type="ECO:0000256" key="7">
    <source>
        <dbReference type="ARBA" id="ARBA00022777"/>
    </source>
</evidence>
<name>A0A9J7BWW3_9BACT</name>
<organism evidence="16 17">
    <name type="scientific">Occallatibacter riparius</name>
    <dbReference type="NCBI Taxonomy" id="1002689"/>
    <lineage>
        <taxon>Bacteria</taxon>
        <taxon>Pseudomonadati</taxon>
        <taxon>Acidobacteriota</taxon>
        <taxon>Terriglobia</taxon>
        <taxon>Terriglobales</taxon>
        <taxon>Acidobacteriaceae</taxon>
        <taxon>Occallatibacter</taxon>
    </lineage>
</organism>
<dbReference type="EC" id="2.7.7.70" evidence="12"/>
<dbReference type="Pfam" id="PF00294">
    <property type="entry name" value="PfkB"/>
    <property type="match status" value="1"/>
</dbReference>
<evidence type="ECO:0000256" key="8">
    <source>
        <dbReference type="ARBA" id="ARBA00022840"/>
    </source>
</evidence>
<dbReference type="InterPro" id="IPR023030">
    <property type="entry name" value="Bifunc_HldE"/>
</dbReference>
<evidence type="ECO:0000256" key="11">
    <source>
        <dbReference type="ARBA" id="ARBA00047428"/>
    </source>
</evidence>
<evidence type="ECO:0000256" key="5">
    <source>
        <dbReference type="ARBA" id="ARBA00022695"/>
    </source>
</evidence>
<gene>
    <name evidence="16" type="primary">rfaE1</name>
    <name evidence="12" type="synonym">hldE</name>
    <name evidence="16" type="ORF">MOP44_06225</name>
</gene>
<comment type="catalytic activity">
    <reaction evidence="11 12">
        <text>D-glycero-beta-D-manno-heptose 1-phosphate + ATP + H(+) = ADP-D-glycero-beta-D-manno-heptose + diphosphate</text>
        <dbReference type="Rhea" id="RHEA:27465"/>
        <dbReference type="ChEBI" id="CHEBI:15378"/>
        <dbReference type="ChEBI" id="CHEBI:30616"/>
        <dbReference type="ChEBI" id="CHEBI:33019"/>
        <dbReference type="ChEBI" id="CHEBI:59967"/>
        <dbReference type="ChEBI" id="CHEBI:61593"/>
        <dbReference type="EC" id="2.7.7.70"/>
    </reaction>
</comment>
<proteinExistence type="inferred from homology"/>
<keyword evidence="4 12" id="KW-0808">Transferase</keyword>
<comment type="pathway">
    <text evidence="12">Nucleotide-sugar biosynthesis; ADP-L-glycero-beta-D-manno-heptose biosynthesis; ADP-L-glycero-beta-D-manno-heptose from D-glycero-beta-D-manno-heptose 7-phosphate: step 1/4.</text>
</comment>
<evidence type="ECO:0000256" key="4">
    <source>
        <dbReference type="ARBA" id="ARBA00022679"/>
    </source>
</evidence>
<dbReference type="SUPFAM" id="SSF53613">
    <property type="entry name" value="Ribokinase-like"/>
    <property type="match status" value="1"/>
</dbReference>
<dbReference type="Gene3D" id="3.40.1190.20">
    <property type="match status" value="1"/>
</dbReference>
<feature type="coiled-coil region" evidence="13">
    <location>
        <begin position="213"/>
        <end position="244"/>
    </location>
</feature>
<dbReference type="HAMAP" id="MF_01603">
    <property type="entry name" value="HldE"/>
    <property type="match status" value="1"/>
</dbReference>
<protein>
    <recommendedName>
        <fullName evidence="12">Bifunctional protein HldE</fullName>
    </recommendedName>
    <domain>
        <recommendedName>
            <fullName evidence="12">D-beta-D-heptose 7-phosphate kinase</fullName>
            <ecNumber evidence="12">2.7.1.167</ecNumber>
        </recommendedName>
        <alternativeName>
            <fullName evidence="12">D-beta-D-heptose 7-phosphotransferase</fullName>
        </alternativeName>
        <alternativeName>
            <fullName evidence="12">D-glycero-beta-D-manno-heptose-7-phosphate kinase</fullName>
        </alternativeName>
    </domain>
    <domain>
        <recommendedName>
            <fullName evidence="12">D-beta-D-heptose 1-phosphate adenylyltransferase</fullName>
            <ecNumber evidence="12">2.7.7.70</ecNumber>
        </recommendedName>
        <alternativeName>
            <fullName evidence="12">D-glycero-beta-D-manno-heptose 1-phosphate adenylyltransferase</fullName>
        </alternativeName>
    </domain>
</protein>
<dbReference type="PROSITE" id="PS00583">
    <property type="entry name" value="PFKB_KINASES_1"/>
    <property type="match status" value="1"/>
</dbReference>
<feature type="region of interest" description="Ribokinase" evidence="12">
    <location>
        <begin position="1"/>
        <end position="335"/>
    </location>
</feature>
<dbReference type="PANTHER" id="PTHR46969:SF1">
    <property type="entry name" value="BIFUNCTIONAL PROTEIN HLDE"/>
    <property type="match status" value="1"/>
</dbReference>
<dbReference type="GO" id="GO:0033786">
    <property type="term" value="F:heptose-1-phosphate adenylyltransferase activity"/>
    <property type="evidence" value="ECO:0007669"/>
    <property type="project" value="UniProtKB-UniRule"/>
</dbReference>
<feature type="domain" description="Cytidyltransferase-like" evidence="15">
    <location>
        <begin position="364"/>
        <end position="459"/>
    </location>
</feature>
<dbReference type="NCBIfam" id="TIGR02198">
    <property type="entry name" value="rfaE_dom_I"/>
    <property type="match status" value="1"/>
</dbReference>
<dbReference type="InterPro" id="IPR029056">
    <property type="entry name" value="Ribokinase-like"/>
</dbReference>
<comment type="function">
    <text evidence="1 12">Catalyzes the phosphorylation of D-glycero-D-manno-heptose 7-phosphate at the C-1 position to selectively form D-glycero-beta-D-manno-heptose-1,7-bisphosphate.</text>
</comment>
<feature type="active site" evidence="12">
    <location>
        <position position="281"/>
    </location>
</feature>
<dbReference type="InterPro" id="IPR014729">
    <property type="entry name" value="Rossmann-like_a/b/a_fold"/>
</dbReference>
<dbReference type="CDD" id="cd01172">
    <property type="entry name" value="RfaE_like"/>
    <property type="match status" value="1"/>
</dbReference>
<dbReference type="KEGG" id="orp:MOP44_06225"/>
<keyword evidence="6 12" id="KW-0547">Nucleotide-binding</keyword>
<dbReference type="GO" id="GO:0033785">
    <property type="term" value="F:heptose 7-phosphate kinase activity"/>
    <property type="evidence" value="ECO:0007669"/>
    <property type="project" value="UniProtKB-UniRule"/>
</dbReference>
<reference evidence="16" key="1">
    <citation type="submission" date="2021-04" db="EMBL/GenBank/DDBJ databases">
        <title>Phylogenetic analysis of Acidobacteriaceae.</title>
        <authorList>
            <person name="Qiu L."/>
            <person name="Zhang Q."/>
        </authorList>
    </citation>
    <scope>NUCLEOTIDE SEQUENCE</scope>
    <source>
        <strain evidence="16">DSM 25168</strain>
    </source>
</reference>
<evidence type="ECO:0000313" key="17">
    <source>
        <dbReference type="Proteomes" id="UP001059380"/>
    </source>
</evidence>
<evidence type="ECO:0000256" key="3">
    <source>
        <dbReference type="ARBA" id="ARBA00004713"/>
    </source>
</evidence>
<comment type="catalytic activity">
    <reaction evidence="12">
        <text>D-glycero-beta-D-manno-heptose 7-phosphate + ATP = D-glycero-beta-D-manno-heptose 1,7-bisphosphate + ADP + H(+)</text>
        <dbReference type="Rhea" id="RHEA:27473"/>
        <dbReference type="ChEBI" id="CHEBI:15378"/>
        <dbReference type="ChEBI" id="CHEBI:30616"/>
        <dbReference type="ChEBI" id="CHEBI:60204"/>
        <dbReference type="ChEBI" id="CHEBI:60208"/>
        <dbReference type="ChEBI" id="CHEBI:456216"/>
        <dbReference type="EC" id="2.7.1.167"/>
    </reaction>
</comment>
<dbReference type="GO" id="GO:0016773">
    <property type="term" value="F:phosphotransferase activity, alcohol group as acceptor"/>
    <property type="evidence" value="ECO:0007669"/>
    <property type="project" value="InterPro"/>
</dbReference>
<dbReference type="EC" id="2.7.1.167" evidence="12"/>
<dbReference type="RefSeq" id="WP_260795089.1">
    <property type="nucleotide sequence ID" value="NZ_CP093313.1"/>
</dbReference>
<dbReference type="InterPro" id="IPR011913">
    <property type="entry name" value="RfaE_dom_I"/>
</dbReference>
<keyword evidence="13" id="KW-0175">Coiled coil</keyword>
<comment type="pathway">
    <text evidence="12">Nucleotide-sugar biosynthesis; ADP-L-glycero-beta-D-manno-heptose biosynthesis; ADP-L-glycero-beta-D-manno-heptose from D-glycero-beta-D-manno-heptose 7-phosphate: step 3/4.</text>
</comment>
<dbReference type="FunFam" id="3.40.1190.20:FF:000002">
    <property type="entry name" value="Bifunctional protein HldE"/>
    <property type="match status" value="1"/>
</dbReference>
<dbReference type="Proteomes" id="UP001059380">
    <property type="component" value="Chromosome"/>
</dbReference>
<dbReference type="InterPro" id="IPR004821">
    <property type="entry name" value="Cyt_trans-like"/>
</dbReference>
<keyword evidence="5 12" id="KW-0548">Nucleotidyltransferase</keyword>
<keyword evidence="9 12" id="KW-0511">Multifunctional enzyme</keyword>
<feature type="domain" description="Carbohydrate kinase PfkB" evidence="14">
    <location>
        <begin position="24"/>
        <end position="319"/>
    </location>
</feature>
<dbReference type="NCBIfam" id="TIGR00125">
    <property type="entry name" value="cyt_tran_rel"/>
    <property type="match status" value="1"/>
</dbReference>
<keyword evidence="7 12" id="KW-0418">Kinase</keyword>
<dbReference type="InterPro" id="IPR002173">
    <property type="entry name" value="Carboh/pur_kinase_PfkB_CS"/>
</dbReference>
<keyword evidence="10 12" id="KW-0119">Carbohydrate metabolism</keyword>
<evidence type="ECO:0000256" key="9">
    <source>
        <dbReference type="ARBA" id="ARBA00023268"/>
    </source>
</evidence>
<dbReference type="SUPFAM" id="SSF52374">
    <property type="entry name" value="Nucleotidylyl transferase"/>
    <property type="match status" value="1"/>
</dbReference>
<dbReference type="NCBIfam" id="TIGR02199">
    <property type="entry name" value="rfaE_dom_II"/>
    <property type="match status" value="1"/>
</dbReference>
<evidence type="ECO:0000256" key="13">
    <source>
        <dbReference type="SAM" id="Coils"/>
    </source>
</evidence>
<evidence type="ECO:0000256" key="1">
    <source>
        <dbReference type="ARBA" id="ARBA00002319"/>
    </source>
</evidence>
<evidence type="ECO:0000256" key="10">
    <source>
        <dbReference type="ARBA" id="ARBA00023277"/>
    </source>
</evidence>